<evidence type="ECO:0000313" key="2">
    <source>
        <dbReference type="Proteomes" id="UP000663722"/>
    </source>
</evidence>
<evidence type="ECO:0008006" key="3">
    <source>
        <dbReference type="Google" id="ProtNLM"/>
    </source>
</evidence>
<dbReference type="Proteomes" id="UP000663722">
    <property type="component" value="Chromosome"/>
</dbReference>
<dbReference type="EMBL" id="CP061800">
    <property type="protein sequence ID" value="QTA84770.1"/>
    <property type="molecule type" value="Genomic_DNA"/>
</dbReference>
<organism evidence="1 2">
    <name type="scientific">Desulfonema magnum</name>
    <dbReference type="NCBI Taxonomy" id="45655"/>
    <lineage>
        <taxon>Bacteria</taxon>
        <taxon>Pseudomonadati</taxon>
        <taxon>Thermodesulfobacteriota</taxon>
        <taxon>Desulfobacteria</taxon>
        <taxon>Desulfobacterales</taxon>
        <taxon>Desulfococcaceae</taxon>
        <taxon>Desulfonema</taxon>
    </lineage>
</organism>
<gene>
    <name evidence="1" type="ORF">dnm_007700</name>
</gene>
<evidence type="ECO:0000313" key="1">
    <source>
        <dbReference type="EMBL" id="QTA84770.1"/>
    </source>
</evidence>
<dbReference type="RefSeq" id="WP_207681108.1">
    <property type="nucleotide sequence ID" value="NZ_CP061800.1"/>
</dbReference>
<keyword evidence="2" id="KW-1185">Reference proteome</keyword>
<dbReference type="AlphaFoldDB" id="A0A975BGC2"/>
<dbReference type="KEGG" id="dmm:dnm_007700"/>
<reference evidence="1" key="1">
    <citation type="journal article" date="2021" name="Microb. Physiol.">
        <title>Proteogenomic Insights into the Physiology of Marine, Sulfate-Reducing, Filamentous Desulfonema limicola and Desulfonema magnum.</title>
        <authorList>
            <person name="Schnaars V."/>
            <person name="Wohlbrand L."/>
            <person name="Scheve S."/>
            <person name="Hinrichs C."/>
            <person name="Reinhardt R."/>
            <person name="Rabus R."/>
        </authorList>
    </citation>
    <scope>NUCLEOTIDE SEQUENCE</scope>
    <source>
        <strain evidence="1">4be13</strain>
    </source>
</reference>
<accession>A0A975BGC2</accession>
<dbReference type="Pfam" id="PF08843">
    <property type="entry name" value="AbiEii"/>
    <property type="match status" value="1"/>
</dbReference>
<protein>
    <recommendedName>
        <fullName evidence="3">Nucleotidyl transferase AbiEii/AbiGii toxin family protein</fullName>
    </recommendedName>
</protein>
<name>A0A975BGC2_9BACT</name>
<proteinExistence type="predicted"/>
<sequence>MKNYVQRMTKALELIAKECPRLARFCYWGGTSAISLEELGHRTSYDIDFHTREALLDVRPILAEIRRNLSERFEILQIPDEFGSGFRGVLKLPDGDRVIIEVLSNFEDVPDNDLTDSATVPAIKRITLSKYLENKVQCVAERAEARDLADIWAVLDKFPDMREAALGYLSDQDALLIAERLLSWTDESLRDDLSAYPDVNPEDAAEARDLLLRWLEHQKEGT</sequence>
<dbReference type="InterPro" id="IPR014942">
    <property type="entry name" value="AbiEii"/>
</dbReference>